<dbReference type="SMART" id="SM00382">
    <property type="entry name" value="AAA"/>
    <property type="match status" value="1"/>
</dbReference>
<accession>A0A9Q5ZBH1</accession>
<dbReference type="Pfam" id="PF13304">
    <property type="entry name" value="AAA_21"/>
    <property type="match status" value="1"/>
</dbReference>
<proteinExistence type="predicted"/>
<dbReference type="InterPro" id="IPR003593">
    <property type="entry name" value="AAA+_ATPase"/>
</dbReference>
<dbReference type="EMBL" id="LAHD01000046">
    <property type="protein sequence ID" value="PHK02868.1"/>
    <property type="molecule type" value="Genomic_DNA"/>
</dbReference>
<dbReference type="InterPro" id="IPR027417">
    <property type="entry name" value="P-loop_NTPase"/>
</dbReference>
<dbReference type="GO" id="GO:0016887">
    <property type="term" value="F:ATP hydrolysis activity"/>
    <property type="evidence" value="ECO:0007669"/>
    <property type="project" value="InterPro"/>
</dbReference>
<dbReference type="GeneID" id="57097363"/>
<dbReference type="PANTHER" id="PTHR43581:SF4">
    <property type="entry name" value="ATP_GTP PHOSPHATASE"/>
    <property type="match status" value="1"/>
</dbReference>
<sequence length="366" mass="41617">MKIESILIKNFKRFDHLEVSFKNQTLNSVSNRFLVVGDNGTGKTTLLQAIALPLALATRQIQRVTDFDWLGFLPGRYQRWGSPHIELEVLFSDEEIEATRTVARRWAQAQPERPFVEPGDRHRVRLILDGESCRAGTDAEYFQFSGRYYARKLLDTDPSVRSEFSKLPGIFWFDQFRNLGSNPLPEENGAVVGRVGTVQSQSGRVSFEVGVARLRKYLNGWKFAQLTHSYPVDYLTQLENLYTKIFPGRSFAGVEPMPGVDSPTPEDYYFLINDSHRTYDIVEMSAGEQSVFPILYEFVRQQIAYSVVLIDEIDLNLHPPAAQLLVRQLPKLSSTCQFIFTTHSEAVSDVIGEDDTYRLLGGSLCL</sequence>
<name>A0A9Q5ZBH1_NOSLI</name>
<evidence type="ECO:0000313" key="2">
    <source>
        <dbReference type="EMBL" id="PHK02868.1"/>
    </source>
</evidence>
<evidence type="ECO:0000259" key="1">
    <source>
        <dbReference type="SMART" id="SM00382"/>
    </source>
</evidence>
<dbReference type="InterPro" id="IPR003959">
    <property type="entry name" value="ATPase_AAA_core"/>
</dbReference>
<dbReference type="GO" id="GO:0005524">
    <property type="term" value="F:ATP binding"/>
    <property type="evidence" value="ECO:0007669"/>
    <property type="project" value="InterPro"/>
</dbReference>
<comment type="caution">
    <text evidence="2">The sequence shown here is derived from an EMBL/GenBank/DDBJ whole genome shotgun (WGS) entry which is preliminary data.</text>
</comment>
<dbReference type="Proteomes" id="UP000222310">
    <property type="component" value="Unassembled WGS sequence"/>
</dbReference>
<dbReference type="InterPro" id="IPR051396">
    <property type="entry name" value="Bact_Antivir_Def_Nuclease"/>
</dbReference>
<dbReference type="AlphaFoldDB" id="A0A9Q5ZBH1"/>
<dbReference type="SUPFAM" id="SSF52540">
    <property type="entry name" value="P-loop containing nucleoside triphosphate hydrolases"/>
    <property type="match status" value="1"/>
</dbReference>
<dbReference type="PANTHER" id="PTHR43581">
    <property type="entry name" value="ATP/GTP PHOSPHATASE"/>
    <property type="match status" value="1"/>
</dbReference>
<protein>
    <submittedName>
        <fullName evidence="2">ATPase AAA</fullName>
    </submittedName>
</protein>
<gene>
    <name evidence="2" type="ORF">VF08_17025</name>
</gene>
<dbReference type="Gene3D" id="3.40.50.300">
    <property type="entry name" value="P-loop containing nucleotide triphosphate hydrolases"/>
    <property type="match status" value="2"/>
</dbReference>
<reference evidence="2 3" key="1">
    <citation type="submission" date="2015-02" db="EMBL/GenBank/DDBJ databases">
        <title>Nostoc linckia genome annotation.</title>
        <authorList>
            <person name="Zhou Z."/>
        </authorList>
    </citation>
    <scope>NUCLEOTIDE SEQUENCE [LARGE SCALE GENOMIC DNA]</scope>
    <source>
        <strain evidence="3">z8</strain>
    </source>
</reference>
<feature type="domain" description="AAA+ ATPase" evidence="1">
    <location>
        <begin position="29"/>
        <end position="362"/>
    </location>
</feature>
<organism evidence="2 3">
    <name type="scientific">Nostoc linckia z8</name>
    <dbReference type="NCBI Taxonomy" id="1628746"/>
    <lineage>
        <taxon>Bacteria</taxon>
        <taxon>Bacillati</taxon>
        <taxon>Cyanobacteriota</taxon>
        <taxon>Cyanophyceae</taxon>
        <taxon>Nostocales</taxon>
        <taxon>Nostocaceae</taxon>
        <taxon>Nostoc</taxon>
    </lineage>
</organism>
<evidence type="ECO:0000313" key="3">
    <source>
        <dbReference type="Proteomes" id="UP000222310"/>
    </source>
</evidence>
<dbReference type="RefSeq" id="WP_099069943.1">
    <property type="nucleotide sequence ID" value="NZ_LAHD01000046.1"/>
</dbReference>